<evidence type="ECO:0000256" key="2">
    <source>
        <dbReference type="ARBA" id="ARBA00023015"/>
    </source>
</evidence>
<dbReference type="FunFam" id="1.10.10.10:FF:000001">
    <property type="entry name" value="LysR family transcriptional regulator"/>
    <property type="match status" value="1"/>
</dbReference>
<name>A0A936YS09_9HYPH</name>
<reference evidence="9" key="1">
    <citation type="submission" date="2021-01" db="EMBL/GenBank/DDBJ databases">
        <title>Rhizobium sp. strain KVB221 16S ribosomal RNA gene Genome sequencing and assembly.</title>
        <authorList>
            <person name="Kang M."/>
        </authorList>
    </citation>
    <scope>NUCLEOTIDE SEQUENCE</scope>
    <source>
        <strain evidence="9">KVB221</strain>
    </source>
</reference>
<keyword evidence="10" id="KW-1185">Reference proteome</keyword>
<keyword evidence="4" id="KW-0804">Transcription</keyword>
<evidence type="ECO:0000256" key="5">
    <source>
        <dbReference type="ARBA" id="ARBA00054626"/>
    </source>
</evidence>
<keyword evidence="3" id="KW-0238">DNA-binding</keyword>
<dbReference type="Gene3D" id="3.40.190.10">
    <property type="entry name" value="Periplasmic binding protein-like II"/>
    <property type="match status" value="2"/>
</dbReference>
<evidence type="ECO:0000313" key="9">
    <source>
        <dbReference type="EMBL" id="MBL0373712.1"/>
    </source>
</evidence>
<dbReference type="AlphaFoldDB" id="A0A936YS09"/>
<dbReference type="SUPFAM" id="SSF46785">
    <property type="entry name" value="Winged helix' DNA-binding domain"/>
    <property type="match status" value="1"/>
</dbReference>
<dbReference type="PANTHER" id="PTHR30346:SF0">
    <property type="entry name" value="HCA OPERON TRANSCRIPTIONAL ACTIVATOR HCAR"/>
    <property type="match status" value="1"/>
</dbReference>
<keyword evidence="2" id="KW-0805">Transcription regulation</keyword>
<dbReference type="InterPro" id="IPR005119">
    <property type="entry name" value="LysR_subst-bd"/>
</dbReference>
<comment type="caution">
    <text evidence="9">The sequence shown here is derived from an EMBL/GenBank/DDBJ whole genome shotgun (WGS) entry which is preliminary data.</text>
</comment>
<evidence type="ECO:0000259" key="8">
    <source>
        <dbReference type="PROSITE" id="PS50931"/>
    </source>
</evidence>
<proteinExistence type="inferred from homology"/>
<accession>A0A936YS09</accession>
<dbReference type="InterPro" id="IPR036390">
    <property type="entry name" value="WH_DNA-bd_sf"/>
</dbReference>
<evidence type="ECO:0000256" key="7">
    <source>
        <dbReference type="ARBA" id="ARBA00083243"/>
    </source>
</evidence>
<feature type="domain" description="HTH lysR-type" evidence="8">
    <location>
        <begin position="3"/>
        <end position="61"/>
    </location>
</feature>
<comment type="function">
    <text evidence="5">Transcriptional regulator of the ttuABCDE tartrate utilization operon.</text>
</comment>
<evidence type="ECO:0000256" key="1">
    <source>
        <dbReference type="ARBA" id="ARBA00009437"/>
    </source>
</evidence>
<dbReference type="PANTHER" id="PTHR30346">
    <property type="entry name" value="TRANSCRIPTIONAL DUAL REGULATOR HCAR-RELATED"/>
    <property type="match status" value="1"/>
</dbReference>
<comment type="similarity">
    <text evidence="1">Belongs to the LysR transcriptional regulatory family.</text>
</comment>
<evidence type="ECO:0000256" key="6">
    <source>
        <dbReference type="ARBA" id="ARBA00067332"/>
    </source>
</evidence>
<dbReference type="SUPFAM" id="SSF53850">
    <property type="entry name" value="Periplasmic binding protein-like II"/>
    <property type="match status" value="1"/>
</dbReference>
<dbReference type="EMBL" id="JAEQNC010000009">
    <property type="protein sequence ID" value="MBL0373712.1"/>
    <property type="molecule type" value="Genomic_DNA"/>
</dbReference>
<dbReference type="Pfam" id="PF00126">
    <property type="entry name" value="HTH_1"/>
    <property type="match status" value="1"/>
</dbReference>
<gene>
    <name evidence="9" type="ORF">JJB09_16950</name>
</gene>
<evidence type="ECO:0000256" key="4">
    <source>
        <dbReference type="ARBA" id="ARBA00023163"/>
    </source>
</evidence>
<dbReference type="GO" id="GO:0032993">
    <property type="term" value="C:protein-DNA complex"/>
    <property type="evidence" value="ECO:0007669"/>
    <property type="project" value="TreeGrafter"/>
</dbReference>
<sequence>MRFTLRQLSYFIAAAETGSVTRAAEQVNISQPSISAAISHLEIEFGAQLFVRHHAQGLSLTPAGQRLLVAAKDALRTTQGLYEVVNSAMGVVAGPINLGTFRTFTPLIVPELWKGFVTRFPDVQLHITEGSEAELLEGLRNARLDVALTYEISLTADMNFVPLAELPTYILLAADHPLATRPRLKLTDLEKEPFILLDLPLTRQYFLSLFERAGIAPRVVAETSLPAAIRSYVGAGIGFSMMTVRPRNMSAENGYPLAYVELEDDYPPMKLGLASLKELKRSRVAEALEEFCRELICDGSLPGMVPIPPSLQQTDKSSLLSFS</sequence>
<protein>
    <recommendedName>
        <fullName evidence="6">HTH-type transcriptional regulator TtuA</fullName>
    </recommendedName>
    <alternativeName>
        <fullName evidence="7">Tartrate utilization transcriptional regulator</fullName>
    </alternativeName>
</protein>
<organism evidence="9 10">
    <name type="scientific">Rhizobium setariae</name>
    <dbReference type="NCBI Taxonomy" id="2801340"/>
    <lineage>
        <taxon>Bacteria</taxon>
        <taxon>Pseudomonadati</taxon>
        <taxon>Pseudomonadota</taxon>
        <taxon>Alphaproteobacteria</taxon>
        <taxon>Hyphomicrobiales</taxon>
        <taxon>Rhizobiaceae</taxon>
        <taxon>Rhizobium/Agrobacterium group</taxon>
        <taxon>Rhizobium</taxon>
    </lineage>
</organism>
<dbReference type="InterPro" id="IPR000847">
    <property type="entry name" value="LysR_HTH_N"/>
</dbReference>
<dbReference type="Gene3D" id="1.10.10.10">
    <property type="entry name" value="Winged helix-like DNA-binding domain superfamily/Winged helix DNA-binding domain"/>
    <property type="match status" value="1"/>
</dbReference>
<evidence type="ECO:0000256" key="3">
    <source>
        <dbReference type="ARBA" id="ARBA00023125"/>
    </source>
</evidence>
<dbReference type="GO" id="GO:0003700">
    <property type="term" value="F:DNA-binding transcription factor activity"/>
    <property type="evidence" value="ECO:0007669"/>
    <property type="project" value="InterPro"/>
</dbReference>
<dbReference type="Pfam" id="PF03466">
    <property type="entry name" value="LysR_substrate"/>
    <property type="match status" value="1"/>
</dbReference>
<dbReference type="GO" id="GO:0003677">
    <property type="term" value="F:DNA binding"/>
    <property type="evidence" value="ECO:0007669"/>
    <property type="project" value="UniProtKB-KW"/>
</dbReference>
<dbReference type="Proteomes" id="UP000633219">
    <property type="component" value="Unassembled WGS sequence"/>
</dbReference>
<dbReference type="PROSITE" id="PS50931">
    <property type="entry name" value="HTH_LYSR"/>
    <property type="match status" value="1"/>
</dbReference>
<evidence type="ECO:0000313" key="10">
    <source>
        <dbReference type="Proteomes" id="UP000633219"/>
    </source>
</evidence>
<dbReference type="InterPro" id="IPR036388">
    <property type="entry name" value="WH-like_DNA-bd_sf"/>
</dbReference>
<dbReference type="PRINTS" id="PR00039">
    <property type="entry name" value="HTHLYSR"/>
</dbReference>
<dbReference type="RefSeq" id="WP_201660661.1">
    <property type="nucleotide sequence ID" value="NZ_JAEQNC010000009.1"/>
</dbReference>